<name>A0ABS0X915_9ACTN</name>
<evidence type="ECO:0000313" key="3">
    <source>
        <dbReference type="Proteomes" id="UP000634780"/>
    </source>
</evidence>
<organism evidence="2 3">
    <name type="scientific">Streptomyces flavofungini</name>
    <dbReference type="NCBI Taxonomy" id="68200"/>
    <lineage>
        <taxon>Bacteria</taxon>
        <taxon>Bacillati</taxon>
        <taxon>Actinomycetota</taxon>
        <taxon>Actinomycetes</taxon>
        <taxon>Kitasatosporales</taxon>
        <taxon>Streptomycetaceae</taxon>
        <taxon>Streptomyces</taxon>
    </lineage>
</organism>
<reference evidence="2 3" key="1">
    <citation type="submission" date="2020-12" db="EMBL/GenBank/DDBJ databases">
        <title>Streptomyces typhae sp. nov., a novel endophytic actinomycete isolated from the root of cattail pollen (Typha angustifolia L.).</title>
        <authorList>
            <person name="Peng C."/>
            <person name="Liu C."/>
        </authorList>
    </citation>
    <scope>NUCLEOTIDE SEQUENCE [LARGE SCALE GENOMIC DNA]</scope>
    <source>
        <strain evidence="2 3">JCM 4753</strain>
    </source>
</reference>
<protein>
    <submittedName>
        <fullName evidence="2">Carboxylesterase family protein</fullName>
    </submittedName>
</protein>
<sequence>MSPVNTASAAASTRSRALSSRRGARSAARRRALAAAHAAHSESGTFTYEFGWRSRALDGQLGAAHAVELPFVFDLVHLPELHGPTTLLGPETPPADLAARMHATWVRFARTGNPGWGPYDNPRRSTMRIDTEWTRSEAGGITESARPRADPRGPGRGHSNRSTSPST</sequence>
<comment type="caution">
    <text evidence="2">The sequence shown here is derived from an EMBL/GenBank/DDBJ whole genome shotgun (WGS) entry which is preliminary data.</text>
</comment>
<feature type="region of interest" description="Disordered" evidence="1">
    <location>
        <begin position="1"/>
        <end position="26"/>
    </location>
</feature>
<feature type="compositionally biased region" description="Basic and acidic residues" evidence="1">
    <location>
        <begin position="121"/>
        <end position="135"/>
    </location>
</feature>
<feature type="compositionally biased region" description="Low complexity" evidence="1">
    <location>
        <begin position="1"/>
        <end position="21"/>
    </location>
</feature>
<proteinExistence type="predicted"/>
<dbReference type="Proteomes" id="UP000634780">
    <property type="component" value="Unassembled WGS sequence"/>
</dbReference>
<keyword evidence="3" id="KW-1185">Reference proteome</keyword>
<dbReference type="Gene3D" id="3.40.50.1820">
    <property type="entry name" value="alpha/beta hydrolase"/>
    <property type="match status" value="1"/>
</dbReference>
<dbReference type="EMBL" id="JAEKOZ010000013">
    <property type="protein sequence ID" value="MBJ3809699.1"/>
    <property type="molecule type" value="Genomic_DNA"/>
</dbReference>
<evidence type="ECO:0000256" key="1">
    <source>
        <dbReference type="SAM" id="MobiDB-lite"/>
    </source>
</evidence>
<feature type="region of interest" description="Disordered" evidence="1">
    <location>
        <begin position="117"/>
        <end position="167"/>
    </location>
</feature>
<dbReference type="SUPFAM" id="SSF53474">
    <property type="entry name" value="alpha/beta-Hydrolases"/>
    <property type="match status" value="1"/>
</dbReference>
<evidence type="ECO:0000313" key="2">
    <source>
        <dbReference type="EMBL" id="MBJ3809699.1"/>
    </source>
</evidence>
<gene>
    <name evidence="2" type="ORF">JGB26_21680</name>
</gene>
<dbReference type="InterPro" id="IPR029058">
    <property type="entry name" value="AB_hydrolase_fold"/>
</dbReference>
<accession>A0ABS0X915</accession>